<feature type="domain" description="GST C-terminal" evidence="7">
    <location>
        <begin position="74"/>
        <end position="213"/>
    </location>
</feature>
<comment type="subcellular location">
    <subcellularLocation>
        <location evidence="1">Membrane</location>
        <topology evidence="1">Single-pass membrane protein</topology>
    </subcellularLocation>
</comment>
<dbReference type="InterPro" id="IPR036282">
    <property type="entry name" value="Glutathione-S-Trfase_C_sf"/>
</dbReference>
<dbReference type="Gene3D" id="1.20.1050.10">
    <property type="match status" value="1"/>
</dbReference>
<dbReference type="SUPFAM" id="SSF52833">
    <property type="entry name" value="Thioredoxin-like"/>
    <property type="match status" value="1"/>
</dbReference>
<organism evidence="8 9">
    <name type="scientific">Mesorhabditis belari</name>
    <dbReference type="NCBI Taxonomy" id="2138241"/>
    <lineage>
        <taxon>Eukaryota</taxon>
        <taxon>Metazoa</taxon>
        <taxon>Ecdysozoa</taxon>
        <taxon>Nematoda</taxon>
        <taxon>Chromadorea</taxon>
        <taxon>Rhabditida</taxon>
        <taxon>Rhabditina</taxon>
        <taxon>Rhabditomorpha</taxon>
        <taxon>Rhabditoidea</taxon>
        <taxon>Rhabditidae</taxon>
        <taxon>Mesorhabditinae</taxon>
        <taxon>Mesorhabditis</taxon>
    </lineage>
</organism>
<keyword evidence="3" id="KW-0812">Transmembrane</keyword>
<dbReference type="InterPro" id="IPR036249">
    <property type="entry name" value="Thioredoxin-like_sf"/>
</dbReference>
<accession>A0AAF3EWW2</accession>
<comment type="similarity">
    <text evidence="2">Belongs to the chloride channel CLIC family.</text>
</comment>
<evidence type="ECO:0000256" key="4">
    <source>
        <dbReference type="ARBA" id="ARBA00022989"/>
    </source>
</evidence>
<evidence type="ECO:0000256" key="1">
    <source>
        <dbReference type="ARBA" id="ARBA00004167"/>
    </source>
</evidence>
<proteinExistence type="inferred from homology"/>
<evidence type="ECO:0000259" key="7">
    <source>
        <dbReference type="PROSITE" id="PS50405"/>
    </source>
</evidence>
<evidence type="ECO:0000313" key="9">
    <source>
        <dbReference type="WBParaSite" id="MBELARI_LOCUS18585"/>
    </source>
</evidence>
<dbReference type="InterPro" id="IPR010987">
    <property type="entry name" value="Glutathione-S-Trfase_C-like"/>
</dbReference>
<name>A0AAF3EWW2_9BILA</name>
<dbReference type="Pfam" id="PF22441">
    <property type="entry name" value="CLIC-like_N"/>
    <property type="match status" value="1"/>
</dbReference>
<sequence length="239" mass="27401">MGMILWLRAGSDGTRLGGDPLSHHLFMLLLLKGEQNEALKFEVRTVNESKPPPEFRELGLRKPPAISDENGETFTHEDDIIDYLEQWIPQRRVNEADDVTSDLFRHFAFFIKDVNKDPKGLLGELHRLDEYLGAAEFPYLTGNSLAYLDSLILTRLHSIRISAQALKDFSIPDNLKNLWAYMERGYTLPIFQNSCPSDQEIILYWAERPDTPNISSQKRAALYRQKSTHTFTCPSNESS</sequence>
<dbReference type="Proteomes" id="UP000887575">
    <property type="component" value="Unassembled WGS sequence"/>
</dbReference>
<protein>
    <submittedName>
        <fullName evidence="9">GST C-terminal domain-containing protein</fullName>
    </submittedName>
</protein>
<evidence type="ECO:0000256" key="3">
    <source>
        <dbReference type="ARBA" id="ARBA00022692"/>
    </source>
</evidence>
<evidence type="ECO:0000256" key="5">
    <source>
        <dbReference type="ARBA" id="ARBA00023136"/>
    </source>
</evidence>
<feature type="compositionally biased region" description="Basic and acidic residues" evidence="6">
    <location>
        <begin position="50"/>
        <end position="60"/>
    </location>
</feature>
<reference evidence="9" key="1">
    <citation type="submission" date="2024-02" db="UniProtKB">
        <authorList>
            <consortium name="WormBaseParasite"/>
        </authorList>
    </citation>
    <scope>IDENTIFICATION</scope>
</reference>
<dbReference type="WBParaSite" id="MBELARI_LOCUS18585">
    <property type="protein sequence ID" value="MBELARI_LOCUS18585"/>
    <property type="gene ID" value="MBELARI_LOCUS18585"/>
</dbReference>
<dbReference type="InterPro" id="IPR053823">
    <property type="entry name" value="CLIC_N"/>
</dbReference>
<dbReference type="PANTHER" id="PTHR43920">
    <property type="entry name" value="CHLORIDE INTRACELLULAR CHANNEL, ISOFORM A"/>
    <property type="match status" value="1"/>
</dbReference>
<dbReference type="SUPFAM" id="SSF47616">
    <property type="entry name" value="GST C-terminal domain-like"/>
    <property type="match status" value="1"/>
</dbReference>
<dbReference type="PROSITE" id="PS50405">
    <property type="entry name" value="GST_CTER"/>
    <property type="match status" value="1"/>
</dbReference>
<keyword evidence="8" id="KW-1185">Reference proteome</keyword>
<dbReference type="GO" id="GO:0016324">
    <property type="term" value="C:apical plasma membrane"/>
    <property type="evidence" value="ECO:0007669"/>
    <property type="project" value="TreeGrafter"/>
</dbReference>
<evidence type="ECO:0000313" key="8">
    <source>
        <dbReference type="Proteomes" id="UP000887575"/>
    </source>
</evidence>
<dbReference type="Gene3D" id="3.40.30.10">
    <property type="entry name" value="Glutaredoxin"/>
    <property type="match status" value="1"/>
</dbReference>
<dbReference type="AlphaFoldDB" id="A0AAF3EWW2"/>
<evidence type="ECO:0000256" key="2">
    <source>
        <dbReference type="ARBA" id="ARBA00007655"/>
    </source>
</evidence>
<keyword evidence="5" id="KW-0472">Membrane</keyword>
<evidence type="ECO:0000256" key="6">
    <source>
        <dbReference type="SAM" id="MobiDB-lite"/>
    </source>
</evidence>
<feature type="region of interest" description="Disordered" evidence="6">
    <location>
        <begin position="50"/>
        <end position="71"/>
    </location>
</feature>
<keyword evidence="4" id="KW-1133">Transmembrane helix</keyword>
<dbReference type="GO" id="GO:0005737">
    <property type="term" value="C:cytoplasm"/>
    <property type="evidence" value="ECO:0007669"/>
    <property type="project" value="TreeGrafter"/>
</dbReference>
<dbReference type="PANTHER" id="PTHR43920:SF10">
    <property type="entry name" value="CHLORIDE INTRACELLULAR CHANNEL EXL-1"/>
    <property type="match status" value="1"/>
</dbReference>
<dbReference type="GO" id="GO:0005254">
    <property type="term" value="F:chloride channel activity"/>
    <property type="evidence" value="ECO:0007669"/>
    <property type="project" value="TreeGrafter"/>
</dbReference>